<dbReference type="InterPro" id="IPR051174">
    <property type="entry name" value="Cytochrome_c-type_ET"/>
</dbReference>
<dbReference type="FunFam" id="1.10.3820.10:FF:000001">
    <property type="entry name" value="Cytochrome c-type protein"/>
    <property type="match status" value="1"/>
</dbReference>
<feature type="compositionally biased region" description="Low complexity" evidence="14">
    <location>
        <begin position="12"/>
        <end position="22"/>
    </location>
</feature>
<sequence length="245" mass="26986">MTDQPAQPAPAAPDAASGTPAKAPGRLRRLWRWFWSPSGTLSLGALLVVGFLGGIAFWGAFHTAIEATNTEAFCISCHEMEANVFREYRQTVHYTNRTGVRAVCTDCHVPKDWTHKMIRKVQASNDLLQHILGTIDTPEKFNARRLHLATNVWRAMKTTDSRECRNCHDFIHMDWSVQEKRSAENHQQAVKNANTCIDCHRGIAHRLPPGAQEAADKLWRELSNGANGKGAPAAAAPSGGSVAAR</sequence>
<dbReference type="InterPro" id="IPR005126">
    <property type="entry name" value="NapC/NirT_cyt_c_N"/>
</dbReference>
<evidence type="ECO:0000256" key="4">
    <source>
        <dbReference type="ARBA" id="ARBA00022475"/>
    </source>
</evidence>
<keyword evidence="5" id="KW-0349">Heme</keyword>
<evidence type="ECO:0000256" key="2">
    <source>
        <dbReference type="ARBA" id="ARBA00007395"/>
    </source>
</evidence>
<dbReference type="Pfam" id="PF03264">
    <property type="entry name" value="Cytochrom_NNT"/>
    <property type="match status" value="1"/>
</dbReference>
<feature type="region of interest" description="Disordered" evidence="14">
    <location>
        <begin position="1"/>
        <end position="22"/>
    </location>
</feature>
<evidence type="ECO:0000256" key="15">
    <source>
        <dbReference type="SAM" id="Phobius"/>
    </source>
</evidence>
<comment type="subcellular location">
    <subcellularLocation>
        <location evidence="1">Cell membrane</location>
        <topology evidence="1">Single-pass membrane protein</topology>
    </subcellularLocation>
</comment>
<feature type="transmembrane region" description="Helical" evidence="15">
    <location>
        <begin position="34"/>
        <end position="61"/>
    </location>
</feature>
<dbReference type="PANTHER" id="PTHR30333:SF1">
    <property type="entry name" value="CYTOCHROME C-TYPE PROTEIN NAPC"/>
    <property type="match status" value="1"/>
</dbReference>
<keyword evidence="7" id="KW-0479">Metal-binding</keyword>
<keyword evidence="8" id="KW-0249">Electron transport</keyword>
<evidence type="ECO:0000313" key="18">
    <source>
        <dbReference type="Proteomes" id="UP000248863"/>
    </source>
</evidence>
<accession>A0A327KUH1</accession>
<dbReference type="GO" id="GO:0009055">
    <property type="term" value="F:electron transfer activity"/>
    <property type="evidence" value="ECO:0007669"/>
    <property type="project" value="TreeGrafter"/>
</dbReference>
<dbReference type="AlphaFoldDB" id="A0A327KUH1"/>
<evidence type="ECO:0000256" key="13">
    <source>
        <dbReference type="ARBA" id="ARBA00074074"/>
    </source>
</evidence>
<dbReference type="SUPFAM" id="SSF48695">
    <property type="entry name" value="Multiheme cytochromes"/>
    <property type="match status" value="1"/>
</dbReference>
<keyword evidence="4" id="KW-1003">Cell membrane</keyword>
<name>A0A327KUH1_9BRAD</name>
<dbReference type="InterPro" id="IPR038266">
    <property type="entry name" value="NapC/NirT_cytc_sf"/>
</dbReference>
<dbReference type="RefSeq" id="WP_111355420.1">
    <property type="nucleotide sequence ID" value="NZ_NHSK01000048.1"/>
</dbReference>
<reference evidence="17 18" key="1">
    <citation type="submission" date="2017-07" db="EMBL/GenBank/DDBJ databases">
        <title>Draft Genome Sequences of Select Purple Nonsulfur Bacteria.</title>
        <authorList>
            <person name="Lasarre B."/>
            <person name="Mckinlay J.B."/>
        </authorList>
    </citation>
    <scope>NUCLEOTIDE SEQUENCE [LARGE SCALE GENOMIC DNA]</scope>
    <source>
        <strain evidence="17 18">DSM 11907</strain>
    </source>
</reference>
<dbReference type="OrthoDB" id="7360653at2"/>
<evidence type="ECO:0000256" key="3">
    <source>
        <dbReference type="ARBA" id="ARBA00022448"/>
    </source>
</evidence>
<dbReference type="Proteomes" id="UP000248863">
    <property type="component" value="Unassembled WGS sequence"/>
</dbReference>
<dbReference type="GO" id="GO:0009061">
    <property type="term" value="P:anaerobic respiration"/>
    <property type="evidence" value="ECO:0007669"/>
    <property type="project" value="TreeGrafter"/>
</dbReference>
<dbReference type="EMBL" id="NPEU01000011">
    <property type="protein sequence ID" value="RAI41716.1"/>
    <property type="molecule type" value="Genomic_DNA"/>
</dbReference>
<dbReference type="GO" id="GO:0005886">
    <property type="term" value="C:plasma membrane"/>
    <property type="evidence" value="ECO:0007669"/>
    <property type="project" value="UniProtKB-SubCell"/>
</dbReference>
<evidence type="ECO:0000313" key="17">
    <source>
        <dbReference type="EMBL" id="RAI41716.1"/>
    </source>
</evidence>
<evidence type="ECO:0000256" key="9">
    <source>
        <dbReference type="ARBA" id="ARBA00022989"/>
    </source>
</evidence>
<evidence type="ECO:0000256" key="8">
    <source>
        <dbReference type="ARBA" id="ARBA00022982"/>
    </source>
</evidence>
<keyword evidence="10" id="KW-0408">Iron</keyword>
<evidence type="ECO:0000259" key="16">
    <source>
        <dbReference type="Pfam" id="PF03264"/>
    </source>
</evidence>
<evidence type="ECO:0000256" key="14">
    <source>
        <dbReference type="SAM" id="MobiDB-lite"/>
    </source>
</evidence>
<evidence type="ECO:0000256" key="10">
    <source>
        <dbReference type="ARBA" id="ARBA00023004"/>
    </source>
</evidence>
<comment type="function">
    <text evidence="12">Mediates electron flow from quinones to the NapAB complex.</text>
</comment>
<keyword evidence="18" id="KW-1185">Reference proteome</keyword>
<comment type="caution">
    <text evidence="17">The sequence shown here is derived from an EMBL/GenBank/DDBJ whole genome shotgun (WGS) entry which is preliminary data.</text>
</comment>
<keyword evidence="3" id="KW-0813">Transport</keyword>
<proteinExistence type="inferred from homology"/>
<keyword evidence="9 15" id="KW-1133">Transmembrane helix</keyword>
<feature type="domain" description="NapC/NirT cytochrome c N-terminal" evidence="16">
    <location>
        <begin position="38"/>
        <end position="208"/>
    </location>
</feature>
<evidence type="ECO:0000256" key="7">
    <source>
        <dbReference type="ARBA" id="ARBA00022723"/>
    </source>
</evidence>
<dbReference type="Gene3D" id="1.10.3820.10">
    <property type="entry name" value="Di-heme elbow motif domain"/>
    <property type="match status" value="1"/>
</dbReference>
<dbReference type="PANTHER" id="PTHR30333">
    <property type="entry name" value="CYTOCHROME C-TYPE PROTEIN"/>
    <property type="match status" value="1"/>
</dbReference>
<dbReference type="InterPro" id="IPR036280">
    <property type="entry name" value="Multihaem_cyt_sf"/>
</dbReference>
<evidence type="ECO:0000256" key="12">
    <source>
        <dbReference type="ARBA" id="ARBA00055242"/>
    </source>
</evidence>
<protein>
    <recommendedName>
        <fullName evidence="13">Cytochrome c-type protein NapC</fullName>
    </recommendedName>
</protein>
<keyword evidence="6 15" id="KW-0812">Transmembrane</keyword>
<keyword evidence="11 15" id="KW-0472">Membrane</keyword>
<evidence type="ECO:0000256" key="5">
    <source>
        <dbReference type="ARBA" id="ARBA00022617"/>
    </source>
</evidence>
<evidence type="ECO:0000256" key="6">
    <source>
        <dbReference type="ARBA" id="ARBA00022692"/>
    </source>
</evidence>
<feature type="compositionally biased region" description="Low complexity" evidence="14">
    <location>
        <begin position="224"/>
        <end position="245"/>
    </location>
</feature>
<evidence type="ECO:0000256" key="11">
    <source>
        <dbReference type="ARBA" id="ARBA00023136"/>
    </source>
</evidence>
<dbReference type="GO" id="GO:0046872">
    <property type="term" value="F:metal ion binding"/>
    <property type="evidence" value="ECO:0007669"/>
    <property type="project" value="UniProtKB-KW"/>
</dbReference>
<evidence type="ECO:0000256" key="1">
    <source>
        <dbReference type="ARBA" id="ARBA00004162"/>
    </source>
</evidence>
<organism evidence="17 18">
    <name type="scientific">Rhodoplanes elegans</name>
    <dbReference type="NCBI Taxonomy" id="29408"/>
    <lineage>
        <taxon>Bacteria</taxon>
        <taxon>Pseudomonadati</taxon>
        <taxon>Pseudomonadota</taxon>
        <taxon>Alphaproteobacteria</taxon>
        <taxon>Hyphomicrobiales</taxon>
        <taxon>Nitrobacteraceae</taxon>
        <taxon>Rhodoplanes</taxon>
    </lineage>
</organism>
<feature type="region of interest" description="Disordered" evidence="14">
    <location>
        <begin position="221"/>
        <end position="245"/>
    </location>
</feature>
<gene>
    <name evidence="17" type="ORF">CH338_02295</name>
</gene>
<comment type="similarity">
    <text evidence="2">Belongs to the NapC/NirT/NrfH family.</text>
</comment>